<evidence type="ECO:0000313" key="1">
    <source>
        <dbReference type="EMBL" id="UUZ44724.1"/>
    </source>
</evidence>
<accession>A0AC61U3X7</accession>
<organism evidence="1 2">
    <name type="scientific">Janibacter limosus</name>
    <dbReference type="NCBI Taxonomy" id="53458"/>
    <lineage>
        <taxon>Bacteria</taxon>
        <taxon>Bacillati</taxon>
        <taxon>Actinomycetota</taxon>
        <taxon>Actinomycetes</taxon>
        <taxon>Micrococcales</taxon>
        <taxon>Intrasporangiaceae</taxon>
        <taxon>Janibacter</taxon>
    </lineage>
</organism>
<gene>
    <name evidence="1" type="ORF">LP422_20880</name>
</gene>
<name>A0AC61U3X7_9MICO</name>
<reference evidence="1" key="1">
    <citation type="submission" date="2021-11" db="EMBL/GenBank/DDBJ databases">
        <title>Study of the species diversity of bacterial strains isolated from a unique natural object - Shulgan-Tash cave (Bashkiria).</title>
        <authorList>
            <person name="Sazanova A.L."/>
            <person name="Chirak E.R."/>
            <person name="Safronova V.I."/>
        </authorList>
    </citation>
    <scope>NUCLEOTIDE SEQUENCE</scope>
    <source>
        <strain evidence="1">P1</strain>
    </source>
</reference>
<dbReference type="Proteomes" id="UP001059663">
    <property type="component" value="Chromosome"/>
</dbReference>
<sequence>MVLPEAIRTIRTAEAVILTQMVAMAREHMFVPARDVETVHAATINERVARLTGELTEDAETYPRLAAYIADLDKDGLVPLADRRLALRRPATVPRGVIERLPATAANTPGAEKVAAAWVWLDATPGRPAGGPHPRMAPRTVLAFDEGLNPEGRLALRDWWRHHLDTAEIATGDPATSGRGGAVTRHVS</sequence>
<dbReference type="EMBL" id="CP087977">
    <property type="protein sequence ID" value="UUZ44724.1"/>
    <property type="molecule type" value="Genomic_DNA"/>
</dbReference>
<evidence type="ECO:0000313" key="2">
    <source>
        <dbReference type="Proteomes" id="UP001059663"/>
    </source>
</evidence>
<proteinExistence type="predicted"/>
<protein>
    <submittedName>
        <fullName evidence="1">Uncharacterized protein</fullName>
    </submittedName>
</protein>